<keyword evidence="3" id="KW-1185">Reference proteome</keyword>
<evidence type="ECO:0000313" key="2">
    <source>
        <dbReference type="EMBL" id="CAB1419867.1"/>
    </source>
</evidence>
<dbReference type="Proteomes" id="UP001153269">
    <property type="component" value="Unassembled WGS sequence"/>
</dbReference>
<evidence type="ECO:0000256" key="1">
    <source>
        <dbReference type="SAM" id="MobiDB-lite"/>
    </source>
</evidence>
<feature type="compositionally biased region" description="Polar residues" evidence="1">
    <location>
        <begin position="88"/>
        <end position="100"/>
    </location>
</feature>
<gene>
    <name evidence="2" type="ORF">PLEPLA_LOCUS7718</name>
</gene>
<comment type="caution">
    <text evidence="2">The sequence shown here is derived from an EMBL/GenBank/DDBJ whole genome shotgun (WGS) entry which is preliminary data.</text>
</comment>
<dbReference type="AlphaFoldDB" id="A0A9N7YBB5"/>
<protein>
    <submittedName>
        <fullName evidence="2">Uncharacterized protein</fullName>
    </submittedName>
</protein>
<name>A0A9N7YBB5_PLEPL</name>
<reference evidence="2" key="1">
    <citation type="submission" date="2020-03" db="EMBL/GenBank/DDBJ databases">
        <authorList>
            <person name="Weist P."/>
        </authorList>
    </citation>
    <scope>NUCLEOTIDE SEQUENCE</scope>
</reference>
<organism evidence="2 3">
    <name type="scientific">Pleuronectes platessa</name>
    <name type="common">European plaice</name>
    <dbReference type="NCBI Taxonomy" id="8262"/>
    <lineage>
        <taxon>Eukaryota</taxon>
        <taxon>Metazoa</taxon>
        <taxon>Chordata</taxon>
        <taxon>Craniata</taxon>
        <taxon>Vertebrata</taxon>
        <taxon>Euteleostomi</taxon>
        <taxon>Actinopterygii</taxon>
        <taxon>Neopterygii</taxon>
        <taxon>Teleostei</taxon>
        <taxon>Neoteleostei</taxon>
        <taxon>Acanthomorphata</taxon>
        <taxon>Carangaria</taxon>
        <taxon>Pleuronectiformes</taxon>
        <taxon>Pleuronectoidei</taxon>
        <taxon>Pleuronectidae</taxon>
        <taxon>Pleuronectes</taxon>
    </lineage>
</organism>
<sequence length="158" mass="17839">MIFGLGKDVRYHTAAHDQSGPTVKPELLGTGAKLQLLDMWVSLSCTRGATGHRQFGESVLQKKLVSTDVSLSVGRLLSACEPELMPTFHQQTSGSSSREPQQSVNRRNQNQNQKMKMNDDDDDVFLRPHGEPGLLLRTFQWIGRFRFKPFTQIRAELK</sequence>
<feature type="region of interest" description="Disordered" evidence="1">
    <location>
        <begin position="87"/>
        <end position="126"/>
    </location>
</feature>
<evidence type="ECO:0000313" key="3">
    <source>
        <dbReference type="Proteomes" id="UP001153269"/>
    </source>
</evidence>
<feature type="compositionally biased region" description="Low complexity" evidence="1">
    <location>
        <begin position="101"/>
        <end position="115"/>
    </location>
</feature>
<proteinExistence type="predicted"/>
<accession>A0A9N7YBB5</accession>
<dbReference type="EMBL" id="CADEAL010000414">
    <property type="protein sequence ID" value="CAB1419867.1"/>
    <property type="molecule type" value="Genomic_DNA"/>
</dbReference>